<keyword evidence="3 6" id="KW-0812">Transmembrane</keyword>
<feature type="transmembrane region" description="Helical" evidence="6">
    <location>
        <begin position="71"/>
        <end position="89"/>
    </location>
</feature>
<gene>
    <name evidence="8" type="ORF">ENU14_05035</name>
</gene>
<dbReference type="GO" id="GO:0016020">
    <property type="term" value="C:membrane"/>
    <property type="evidence" value="ECO:0007669"/>
    <property type="project" value="UniProtKB-SubCell"/>
</dbReference>
<accession>A0A7C4HFW3</accession>
<dbReference type="GO" id="GO:0055085">
    <property type="term" value="P:transmembrane transport"/>
    <property type="evidence" value="ECO:0007669"/>
    <property type="project" value="InterPro"/>
</dbReference>
<feature type="transmembrane region" description="Helical" evidence="6">
    <location>
        <begin position="12"/>
        <end position="32"/>
    </location>
</feature>
<proteinExistence type="predicted"/>
<dbReference type="AlphaFoldDB" id="A0A7C4HFW3"/>
<keyword evidence="4 6" id="KW-1133">Transmembrane helix</keyword>
<feature type="transmembrane region" description="Helical" evidence="6">
    <location>
        <begin position="161"/>
        <end position="190"/>
    </location>
</feature>
<dbReference type="InterPro" id="IPR051475">
    <property type="entry name" value="Diverse_Ion_Transporter"/>
</dbReference>
<protein>
    <submittedName>
        <fullName evidence="8">Citrate transporter</fullName>
    </submittedName>
</protein>
<dbReference type="EMBL" id="DTBJ01000039">
    <property type="protein sequence ID" value="HGM58928.1"/>
    <property type="molecule type" value="Genomic_DNA"/>
</dbReference>
<feature type="transmembrane region" description="Helical" evidence="6">
    <location>
        <begin position="452"/>
        <end position="477"/>
    </location>
</feature>
<evidence type="ECO:0000256" key="3">
    <source>
        <dbReference type="ARBA" id="ARBA00022692"/>
    </source>
</evidence>
<feature type="transmembrane region" description="Helical" evidence="6">
    <location>
        <begin position="406"/>
        <end position="432"/>
    </location>
</feature>
<feature type="transmembrane region" description="Helical" evidence="6">
    <location>
        <begin position="202"/>
        <end position="220"/>
    </location>
</feature>
<dbReference type="InterPro" id="IPR004680">
    <property type="entry name" value="Cit_transptr-like_dom"/>
</dbReference>
<keyword evidence="2" id="KW-0813">Transport</keyword>
<feature type="transmembrane region" description="Helical" evidence="6">
    <location>
        <begin position="96"/>
        <end position="113"/>
    </location>
</feature>
<keyword evidence="5 6" id="KW-0472">Membrane</keyword>
<organism evidence="8">
    <name type="scientific">Staphylothermus marinus</name>
    <dbReference type="NCBI Taxonomy" id="2280"/>
    <lineage>
        <taxon>Archaea</taxon>
        <taxon>Thermoproteota</taxon>
        <taxon>Thermoprotei</taxon>
        <taxon>Desulfurococcales</taxon>
        <taxon>Desulfurococcaceae</taxon>
        <taxon>Staphylothermus</taxon>
    </lineage>
</organism>
<comment type="caution">
    <text evidence="8">The sequence shown here is derived from an EMBL/GenBank/DDBJ whole genome shotgun (WGS) entry which is preliminary data.</text>
</comment>
<name>A0A7C4HFW3_STAMA</name>
<feature type="transmembrane region" description="Helical" evidence="6">
    <location>
        <begin position="241"/>
        <end position="264"/>
    </location>
</feature>
<evidence type="ECO:0000313" key="8">
    <source>
        <dbReference type="EMBL" id="HGM58928.1"/>
    </source>
</evidence>
<comment type="subcellular location">
    <subcellularLocation>
        <location evidence="1">Membrane</location>
        <topology evidence="1">Multi-pass membrane protein</topology>
    </subcellularLocation>
</comment>
<evidence type="ECO:0000259" key="7">
    <source>
        <dbReference type="Pfam" id="PF03600"/>
    </source>
</evidence>
<dbReference type="PANTHER" id="PTHR43568:SF1">
    <property type="entry name" value="P PROTEIN"/>
    <property type="match status" value="1"/>
</dbReference>
<feature type="domain" description="Citrate transporter-like" evidence="7">
    <location>
        <begin position="89"/>
        <end position="398"/>
    </location>
</feature>
<feature type="transmembrane region" description="Helical" evidence="6">
    <location>
        <begin position="125"/>
        <end position="149"/>
    </location>
</feature>
<reference evidence="8" key="1">
    <citation type="journal article" date="2020" name="mSystems">
        <title>Genome- and Community-Level Interaction Insights into Carbon Utilization and Element Cycling Functions of Hydrothermarchaeota in Hydrothermal Sediment.</title>
        <authorList>
            <person name="Zhou Z."/>
            <person name="Liu Y."/>
            <person name="Xu W."/>
            <person name="Pan J."/>
            <person name="Luo Z.H."/>
            <person name="Li M."/>
        </authorList>
    </citation>
    <scope>NUCLEOTIDE SEQUENCE [LARGE SCALE GENOMIC DNA]</scope>
    <source>
        <strain evidence="8">SpSt-642</strain>
    </source>
</reference>
<evidence type="ECO:0000256" key="6">
    <source>
        <dbReference type="SAM" id="Phobius"/>
    </source>
</evidence>
<feature type="transmembrane region" description="Helical" evidence="6">
    <location>
        <begin position="369"/>
        <end position="394"/>
    </location>
</feature>
<dbReference type="Pfam" id="PF03600">
    <property type="entry name" value="CitMHS"/>
    <property type="match status" value="1"/>
</dbReference>
<evidence type="ECO:0000256" key="5">
    <source>
        <dbReference type="ARBA" id="ARBA00023136"/>
    </source>
</evidence>
<feature type="transmembrane region" description="Helical" evidence="6">
    <location>
        <begin position="299"/>
        <end position="319"/>
    </location>
</feature>
<dbReference type="PANTHER" id="PTHR43568">
    <property type="entry name" value="P PROTEIN"/>
    <property type="match status" value="1"/>
</dbReference>
<evidence type="ECO:0000256" key="2">
    <source>
        <dbReference type="ARBA" id="ARBA00022448"/>
    </source>
</evidence>
<evidence type="ECO:0000256" key="1">
    <source>
        <dbReference type="ARBA" id="ARBA00004141"/>
    </source>
</evidence>
<feature type="transmembrane region" description="Helical" evidence="6">
    <location>
        <begin position="489"/>
        <end position="510"/>
    </location>
</feature>
<sequence length="513" mass="57179">MLTKIARFCFKNIFVKTVVIFTVLFLISYVTLTSTRIESIGLGKYLVEFWCEKRGIDPGLCNGRFESGLTIVEQSLSLSLFLTVIVLTAISMKLRYYAAVFALFILVLLGITPPQELIMGVDWKLIVFLIGSMTLAFILRNLGVFRYIALTVFRASRGSTFLFLLLLSSISWFLALAVDEATSIVYVMMLLLDIKKITGKDITPLVILVVLATNTGSLAMPIGNPIGIYLAFTIGLHASDFIVYALPLSLMLLLVLIIVSYFIMKNTLKEIVGFITPERIGIILTEFYTRFSKRRSFPVIYGLTLLFGFLITVSLARNIAEALQIVYDEYVEPHSLLAFVPYVFILLSLEEFKPERLESVLIHGVEWPSVFFFIALFMLGYSLLWTGVFVRIAYIVGEATMSLRSFLLGEVLLLTTAVTSAFLDNLSVIVAFTPVAQSLVYSGLPKSLYWALLYGGVLGGNFTPIGSTANIVAIGICEKAKIKVSWLKWIKIALIITLIQLLIACSWFTIIST</sequence>
<evidence type="ECO:0000256" key="4">
    <source>
        <dbReference type="ARBA" id="ARBA00022989"/>
    </source>
</evidence>